<keyword evidence="9" id="KW-1185">Reference proteome</keyword>
<keyword evidence="4 7" id="KW-1133">Transmembrane helix</keyword>
<feature type="transmembrane region" description="Helical" evidence="7">
    <location>
        <begin position="36"/>
        <end position="59"/>
    </location>
</feature>
<evidence type="ECO:0000256" key="1">
    <source>
        <dbReference type="ARBA" id="ARBA00004141"/>
    </source>
</evidence>
<evidence type="ECO:0000256" key="7">
    <source>
        <dbReference type="RuleBase" id="RU361218"/>
    </source>
</evidence>
<evidence type="ECO:0000313" key="9">
    <source>
        <dbReference type="Proteomes" id="UP000749559"/>
    </source>
</evidence>
<sequence>MAGEETQALHISEPRDRSKKHGPCGCDTYHCYKYILLAYAILFLIVGIICLVAGIWGSIIKQNYHSVNDFLSSPATLAIIIGVVVIITAILGIVGVIKEHVTLVKIFLGIIIIVLIIQVIVGILAFVYREEIANSELTTNQLHFAIEKYEKRDEVTKAVDSLQQKLKCCGIDNYGDWDKNEALGCKGNGTCSVPDSCCKEIVEDCGKNVRQNYRSSADAGLRSTIYVNGCKTQFRNWVETHLDIVGAIVLGFALPQVLGILITWLYKVKLEDRQFLYKYRPELFT</sequence>
<dbReference type="PRINTS" id="PR00259">
    <property type="entry name" value="TMFOUR"/>
</dbReference>
<keyword evidence="5 7" id="KW-0472">Membrane</keyword>
<dbReference type="InterPro" id="IPR018499">
    <property type="entry name" value="Tetraspanin/Peripherin"/>
</dbReference>
<evidence type="ECO:0000256" key="2">
    <source>
        <dbReference type="ARBA" id="ARBA00006840"/>
    </source>
</evidence>
<dbReference type="InterPro" id="IPR000301">
    <property type="entry name" value="Tetraspanin_animals"/>
</dbReference>
<dbReference type="SUPFAM" id="SSF48652">
    <property type="entry name" value="Tetraspanin"/>
    <property type="match status" value="1"/>
</dbReference>
<dbReference type="PANTHER" id="PTHR19282:SF431">
    <property type="entry name" value="TETRASPANIN 26A, ISOFORM B-RELATED"/>
    <property type="match status" value="1"/>
</dbReference>
<dbReference type="EMBL" id="CAIIXF020000009">
    <property type="protein sequence ID" value="CAH1794285.1"/>
    <property type="molecule type" value="Genomic_DNA"/>
</dbReference>
<feature type="disulfide bond" evidence="6">
    <location>
        <begin position="168"/>
        <end position="197"/>
    </location>
</feature>
<evidence type="ECO:0000256" key="5">
    <source>
        <dbReference type="ARBA" id="ARBA00023136"/>
    </source>
</evidence>
<feature type="transmembrane region" description="Helical" evidence="7">
    <location>
        <begin position="106"/>
        <end position="128"/>
    </location>
</feature>
<feature type="disulfide bond" evidence="6">
    <location>
        <begin position="169"/>
        <end position="185"/>
    </location>
</feature>
<keyword evidence="6" id="KW-1015">Disulfide bond</keyword>
<evidence type="ECO:0000256" key="4">
    <source>
        <dbReference type="ARBA" id="ARBA00022989"/>
    </source>
</evidence>
<feature type="transmembrane region" description="Helical" evidence="7">
    <location>
        <begin position="244"/>
        <end position="266"/>
    </location>
</feature>
<proteinExistence type="inferred from homology"/>
<dbReference type="InterPro" id="IPR008952">
    <property type="entry name" value="Tetraspanin_EC2_sf"/>
</dbReference>
<comment type="caution">
    <text evidence="8">The sequence shown here is derived from an EMBL/GenBank/DDBJ whole genome shotgun (WGS) entry which is preliminary data.</text>
</comment>
<protein>
    <recommendedName>
        <fullName evidence="7">Tetraspanin</fullName>
    </recommendedName>
</protein>
<name>A0A8J1U5U1_OWEFU</name>
<evidence type="ECO:0000313" key="8">
    <source>
        <dbReference type="EMBL" id="CAH1794285.1"/>
    </source>
</evidence>
<dbReference type="Gene3D" id="1.10.1450.10">
    <property type="entry name" value="Tetraspanin"/>
    <property type="match status" value="1"/>
</dbReference>
<comment type="subcellular location">
    <subcellularLocation>
        <location evidence="1 7">Membrane</location>
        <topology evidence="1 7">Multi-pass membrane protein</topology>
    </subcellularLocation>
</comment>
<keyword evidence="3 7" id="KW-0812">Transmembrane</keyword>
<dbReference type="GO" id="GO:0005886">
    <property type="term" value="C:plasma membrane"/>
    <property type="evidence" value="ECO:0007669"/>
    <property type="project" value="TreeGrafter"/>
</dbReference>
<dbReference type="Proteomes" id="UP000749559">
    <property type="component" value="Unassembled WGS sequence"/>
</dbReference>
<reference evidence="8" key="1">
    <citation type="submission" date="2022-03" db="EMBL/GenBank/DDBJ databases">
        <authorList>
            <person name="Martin C."/>
        </authorList>
    </citation>
    <scope>NUCLEOTIDE SEQUENCE</scope>
</reference>
<accession>A0A8J1U5U1</accession>
<dbReference type="PIRSF" id="PIRSF002419">
    <property type="entry name" value="Tetraspanin"/>
    <property type="match status" value="1"/>
</dbReference>
<evidence type="ECO:0000256" key="6">
    <source>
        <dbReference type="PIRSR" id="PIRSR002419-1"/>
    </source>
</evidence>
<dbReference type="PANTHER" id="PTHR19282">
    <property type="entry name" value="TETRASPANIN"/>
    <property type="match status" value="1"/>
</dbReference>
<organism evidence="8 9">
    <name type="scientific">Owenia fusiformis</name>
    <name type="common">Polychaete worm</name>
    <dbReference type="NCBI Taxonomy" id="6347"/>
    <lineage>
        <taxon>Eukaryota</taxon>
        <taxon>Metazoa</taxon>
        <taxon>Spiralia</taxon>
        <taxon>Lophotrochozoa</taxon>
        <taxon>Annelida</taxon>
        <taxon>Polychaeta</taxon>
        <taxon>Sedentaria</taxon>
        <taxon>Canalipalpata</taxon>
        <taxon>Sabellida</taxon>
        <taxon>Oweniida</taxon>
        <taxon>Oweniidae</taxon>
        <taxon>Owenia</taxon>
    </lineage>
</organism>
<dbReference type="Pfam" id="PF00335">
    <property type="entry name" value="Tetraspanin"/>
    <property type="match status" value="1"/>
</dbReference>
<evidence type="ECO:0000256" key="3">
    <source>
        <dbReference type="ARBA" id="ARBA00022692"/>
    </source>
</evidence>
<comment type="similarity">
    <text evidence="2 7">Belongs to the tetraspanin (TM4SF) family.</text>
</comment>
<dbReference type="AlphaFoldDB" id="A0A8J1U5U1"/>
<feature type="transmembrane region" description="Helical" evidence="7">
    <location>
        <begin position="71"/>
        <end position="94"/>
    </location>
</feature>
<dbReference type="OrthoDB" id="10004641at2759"/>
<gene>
    <name evidence="8" type="ORF">OFUS_LOCUS19011</name>
</gene>